<keyword evidence="1" id="KW-0732">Signal</keyword>
<dbReference type="OrthoDB" id="5454456at2"/>
<organism evidence="2 3">
    <name type="scientific">Humidesulfovibrio mexicanus</name>
    <dbReference type="NCBI Taxonomy" id="147047"/>
    <lineage>
        <taxon>Bacteria</taxon>
        <taxon>Pseudomonadati</taxon>
        <taxon>Thermodesulfobacteriota</taxon>
        <taxon>Desulfovibrionia</taxon>
        <taxon>Desulfovibrionales</taxon>
        <taxon>Desulfovibrionaceae</taxon>
        <taxon>Humidesulfovibrio</taxon>
    </lineage>
</organism>
<keyword evidence="2" id="KW-0449">Lipoprotein</keyword>
<evidence type="ECO:0000313" key="2">
    <source>
        <dbReference type="EMBL" id="SNR89670.1"/>
    </source>
</evidence>
<dbReference type="EMBL" id="FZOC01000003">
    <property type="protein sequence ID" value="SNR89670.1"/>
    <property type="molecule type" value="Genomic_DNA"/>
</dbReference>
<dbReference type="Pfam" id="PF12790">
    <property type="entry name" value="T6SS-SciN"/>
    <property type="match status" value="1"/>
</dbReference>
<gene>
    <name evidence="2" type="ORF">SAMN04488503_1776</name>
</gene>
<dbReference type="Proteomes" id="UP000198324">
    <property type="component" value="Unassembled WGS sequence"/>
</dbReference>
<sequence length="216" mass="23473">MPSAAAQKTERPRPGRTARSRSAALLLACALAMASALAGGCSSKPPLPPPKPYEVPQKADSPQAVKWGYAPHALTLELNADPELNSYDGYSHNVLLCIFQLSDTAAFEELAANQGGIRKLLACDRFDKSVVHFERRYISPGSQTTLVLDRAEGAQFLAVAAGYYDLDPGMVTRSWQFPLKVDQEGMLFWKSDVYSPGSLQMDLLLGPRSIQRMGGD</sequence>
<dbReference type="NCBIfam" id="TIGR03352">
    <property type="entry name" value="VI_chp_3"/>
    <property type="match status" value="1"/>
</dbReference>
<dbReference type="Gene3D" id="2.60.40.4150">
    <property type="entry name" value="Type VI secretion system, lipoprotein SciN"/>
    <property type="match status" value="1"/>
</dbReference>
<accession>A0A239A286</accession>
<dbReference type="AlphaFoldDB" id="A0A239A286"/>
<feature type="signal peptide" evidence="1">
    <location>
        <begin position="1"/>
        <end position="38"/>
    </location>
</feature>
<keyword evidence="3" id="KW-1185">Reference proteome</keyword>
<dbReference type="InterPro" id="IPR017734">
    <property type="entry name" value="T6SS_SciN"/>
</dbReference>
<name>A0A239A286_9BACT</name>
<evidence type="ECO:0000313" key="3">
    <source>
        <dbReference type="Proteomes" id="UP000198324"/>
    </source>
</evidence>
<protein>
    <submittedName>
        <fullName evidence="2">Type VI secretion lipoprotein, VC_A0113 family</fullName>
    </submittedName>
</protein>
<reference evidence="2 3" key="1">
    <citation type="submission" date="2017-06" db="EMBL/GenBank/DDBJ databases">
        <authorList>
            <person name="Kim H.J."/>
            <person name="Triplett B.A."/>
        </authorList>
    </citation>
    <scope>NUCLEOTIDE SEQUENCE [LARGE SCALE GENOMIC DNA]</scope>
    <source>
        <strain evidence="2 3">DSM 13116</strain>
    </source>
</reference>
<dbReference type="InterPro" id="IPR038706">
    <property type="entry name" value="Type_VI_SciN-like_sf"/>
</dbReference>
<proteinExistence type="predicted"/>
<feature type="chain" id="PRO_5013371500" evidence="1">
    <location>
        <begin position="39"/>
        <end position="216"/>
    </location>
</feature>
<evidence type="ECO:0000256" key="1">
    <source>
        <dbReference type="SAM" id="SignalP"/>
    </source>
</evidence>